<name>W4GSV4_APHAT</name>
<dbReference type="GO" id="GO:0000118">
    <property type="term" value="C:histone deacetylase complex"/>
    <property type="evidence" value="ECO:0007669"/>
    <property type="project" value="TreeGrafter"/>
</dbReference>
<dbReference type="STRING" id="112090.W4GSV4"/>
<reference evidence="6" key="1">
    <citation type="submission" date="2013-12" db="EMBL/GenBank/DDBJ databases">
        <title>The Genome Sequence of Aphanomyces astaci APO3.</title>
        <authorList>
            <consortium name="The Broad Institute Genomics Platform"/>
            <person name="Russ C."/>
            <person name="Tyler B."/>
            <person name="van West P."/>
            <person name="Dieguez-Uribeondo J."/>
            <person name="Young S.K."/>
            <person name="Zeng Q."/>
            <person name="Gargeya S."/>
            <person name="Fitzgerald M."/>
            <person name="Abouelleil A."/>
            <person name="Alvarado L."/>
            <person name="Chapman S.B."/>
            <person name="Gainer-Dewar J."/>
            <person name="Goldberg J."/>
            <person name="Griggs A."/>
            <person name="Gujja S."/>
            <person name="Hansen M."/>
            <person name="Howarth C."/>
            <person name="Imamovic A."/>
            <person name="Ireland A."/>
            <person name="Larimer J."/>
            <person name="McCowan C."/>
            <person name="Murphy C."/>
            <person name="Pearson M."/>
            <person name="Poon T.W."/>
            <person name="Priest M."/>
            <person name="Roberts A."/>
            <person name="Saif S."/>
            <person name="Shea T."/>
            <person name="Sykes S."/>
            <person name="Wortman J."/>
            <person name="Nusbaum C."/>
            <person name="Birren B."/>
        </authorList>
    </citation>
    <scope>NUCLEOTIDE SEQUENCE [LARGE SCALE GENOMIC DNA]</scope>
    <source>
        <strain evidence="6">APO3</strain>
    </source>
</reference>
<sequence length="218" mass="24701">MSVHDGLQATKSQVYDGPQTSQPRREPKQEDAPSYLHQVKHEFADRPEVFKNFLGIMKQFKTETIDTSQVIRQISELFRGHPHLILGFNAFLPSDQRIQPNSLDLHPLSSAIDQTLPPPAITPNATSTPSQQIRPQNQGQLYLDQVKHQLTDQPELFKQFLSLMKAFQADTLNTRDVVRRIEVLFHGHPDLVTGFLTFLPPGDPVLEQVASTHHTQTT</sequence>
<keyword evidence="3 4" id="KW-0539">Nucleus</keyword>
<gene>
    <name evidence="6" type="ORF">H257_05506</name>
</gene>
<protein>
    <recommendedName>
        <fullName evidence="7">Histone deacetylase interacting domain-containing protein</fullName>
    </recommendedName>
</protein>
<dbReference type="EMBL" id="KI913123">
    <property type="protein sequence ID" value="ETV81978.1"/>
    <property type="molecule type" value="Genomic_DNA"/>
</dbReference>
<dbReference type="PROSITE" id="PS51477">
    <property type="entry name" value="PAH"/>
    <property type="match status" value="2"/>
</dbReference>
<dbReference type="InterPro" id="IPR003822">
    <property type="entry name" value="PAH"/>
</dbReference>
<evidence type="ECO:0000256" key="5">
    <source>
        <dbReference type="SAM" id="MobiDB-lite"/>
    </source>
</evidence>
<dbReference type="VEuPathDB" id="FungiDB:H257_05506"/>
<dbReference type="Pfam" id="PF02671">
    <property type="entry name" value="PAH"/>
    <property type="match status" value="2"/>
</dbReference>
<dbReference type="GO" id="GO:0000785">
    <property type="term" value="C:chromatin"/>
    <property type="evidence" value="ECO:0007669"/>
    <property type="project" value="TreeGrafter"/>
</dbReference>
<evidence type="ECO:0000313" key="6">
    <source>
        <dbReference type="EMBL" id="ETV81978.1"/>
    </source>
</evidence>
<feature type="region of interest" description="Disordered" evidence="5">
    <location>
        <begin position="1"/>
        <end position="32"/>
    </location>
</feature>
<dbReference type="OrthoDB" id="168014at2759"/>
<dbReference type="PANTHER" id="PTHR12346:SF0">
    <property type="entry name" value="SIN3A, ISOFORM G"/>
    <property type="match status" value="1"/>
</dbReference>
<dbReference type="RefSeq" id="XP_009828715.1">
    <property type="nucleotide sequence ID" value="XM_009830413.1"/>
</dbReference>
<dbReference type="GeneID" id="20807502"/>
<dbReference type="InterPro" id="IPR039774">
    <property type="entry name" value="Sin3-like"/>
</dbReference>
<dbReference type="InterPro" id="IPR036600">
    <property type="entry name" value="PAH_sf"/>
</dbReference>
<feature type="compositionally biased region" description="Polar residues" evidence="5">
    <location>
        <begin position="9"/>
        <end position="22"/>
    </location>
</feature>
<evidence type="ECO:0000256" key="4">
    <source>
        <dbReference type="PROSITE-ProRule" id="PRU00810"/>
    </source>
</evidence>
<dbReference type="SUPFAM" id="SSF47762">
    <property type="entry name" value="PAH2 domain"/>
    <property type="match status" value="2"/>
</dbReference>
<dbReference type="FunFam" id="1.20.1160.11:FF:000001">
    <property type="entry name" value="Paired amphipathic helix protein Sin3"/>
    <property type="match status" value="2"/>
</dbReference>
<evidence type="ECO:0008006" key="7">
    <source>
        <dbReference type="Google" id="ProtNLM"/>
    </source>
</evidence>
<keyword evidence="2" id="KW-0678">Repressor</keyword>
<evidence type="ECO:0000256" key="2">
    <source>
        <dbReference type="ARBA" id="ARBA00022491"/>
    </source>
</evidence>
<dbReference type="Gene3D" id="1.20.1160.11">
    <property type="entry name" value="Paired amphipathic helix"/>
    <property type="match status" value="2"/>
</dbReference>
<evidence type="ECO:0000256" key="1">
    <source>
        <dbReference type="ARBA" id="ARBA00004123"/>
    </source>
</evidence>
<dbReference type="GO" id="GO:0000122">
    <property type="term" value="P:negative regulation of transcription by RNA polymerase II"/>
    <property type="evidence" value="ECO:0007669"/>
    <property type="project" value="TreeGrafter"/>
</dbReference>
<dbReference type="PANTHER" id="PTHR12346">
    <property type="entry name" value="SIN3B-RELATED"/>
    <property type="match status" value="1"/>
</dbReference>
<organism evidence="6">
    <name type="scientific">Aphanomyces astaci</name>
    <name type="common">Crayfish plague agent</name>
    <dbReference type="NCBI Taxonomy" id="112090"/>
    <lineage>
        <taxon>Eukaryota</taxon>
        <taxon>Sar</taxon>
        <taxon>Stramenopiles</taxon>
        <taxon>Oomycota</taxon>
        <taxon>Saprolegniomycetes</taxon>
        <taxon>Saprolegniales</taxon>
        <taxon>Verrucalvaceae</taxon>
        <taxon>Aphanomyces</taxon>
    </lineage>
</organism>
<evidence type="ECO:0000256" key="3">
    <source>
        <dbReference type="ARBA" id="ARBA00023242"/>
    </source>
</evidence>
<dbReference type="AlphaFoldDB" id="W4GSV4"/>
<accession>W4GSV4</accession>
<proteinExistence type="predicted"/>
<dbReference type="GO" id="GO:0003714">
    <property type="term" value="F:transcription corepressor activity"/>
    <property type="evidence" value="ECO:0007669"/>
    <property type="project" value="InterPro"/>
</dbReference>
<comment type="subcellular location">
    <subcellularLocation>
        <location evidence="1 4">Nucleus</location>
    </subcellularLocation>
</comment>